<dbReference type="SUPFAM" id="SSF55961">
    <property type="entry name" value="Bet v1-like"/>
    <property type="match status" value="1"/>
</dbReference>
<proteinExistence type="predicted"/>
<feature type="chain" id="PRO_5002641768" description="START domain-containing protein" evidence="1">
    <location>
        <begin position="17"/>
        <end position="225"/>
    </location>
</feature>
<dbReference type="PANTHER" id="PTHR19308:SF14">
    <property type="entry name" value="START DOMAIN-CONTAINING PROTEIN"/>
    <property type="match status" value="1"/>
</dbReference>
<reference evidence="3 4" key="1">
    <citation type="submission" date="2007-01" db="EMBL/GenBank/DDBJ databases">
        <authorList>
            <person name="Haygood M."/>
            <person name="Podell S."/>
            <person name="Anderson C."/>
            <person name="Hopkinson B."/>
            <person name="Roe K."/>
            <person name="Barbeau K."/>
            <person name="Gaasterland T."/>
            <person name="Ferriera S."/>
            <person name="Johnson J."/>
            <person name="Kravitz S."/>
            <person name="Beeson K."/>
            <person name="Sutton G."/>
            <person name="Rogers Y.-H."/>
            <person name="Friedman R."/>
            <person name="Frazier M."/>
            <person name="Venter J.C."/>
        </authorList>
    </citation>
    <scope>NUCLEOTIDE SEQUENCE [LARGE SCALE GENOMIC DNA]</scope>
    <source>
        <strain evidence="3 4">ATCC 23134</strain>
    </source>
</reference>
<dbReference type="Pfam" id="PF01852">
    <property type="entry name" value="START"/>
    <property type="match status" value="1"/>
</dbReference>
<name>A1ZP15_MICM2</name>
<comment type="caution">
    <text evidence="3">The sequence shown here is derived from an EMBL/GenBank/DDBJ whole genome shotgun (WGS) entry which is preliminary data.</text>
</comment>
<dbReference type="InterPro" id="IPR023393">
    <property type="entry name" value="START-like_dom_sf"/>
</dbReference>
<keyword evidence="4" id="KW-1185">Reference proteome</keyword>
<dbReference type="PANTHER" id="PTHR19308">
    <property type="entry name" value="PHOSPHATIDYLCHOLINE TRANSFER PROTEIN"/>
    <property type="match status" value="1"/>
</dbReference>
<protein>
    <recommendedName>
        <fullName evidence="2">START domain-containing protein</fullName>
    </recommendedName>
</protein>
<dbReference type="PIRSF" id="PIRSF039033">
    <property type="entry name" value="START_dom"/>
    <property type="match status" value="1"/>
</dbReference>
<dbReference type="InterPro" id="IPR002913">
    <property type="entry name" value="START_lipid-bd_dom"/>
</dbReference>
<dbReference type="InterPro" id="IPR028347">
    <property type="entry name" value="START_dom_prot"/>
</dbReference>
<evidence type="ECO:0000313" key="3">
    <source>
        <dbReference type="EMBL" id="EAY27807.1"/>
    </source>
</evidence>
<dbReference type="Proteomes" id="UP000004095">
    <property type="component" value="Unassembled WGS sequence"/>
</dbReference>
<dbReference type="Gene3D" id="3.30.530.20">
    <property type="match status" value="1"/>
</dbReference>
<dbReference type="CDD" id="cd08876">
    <property type="entry name" value="START_1"/>
    <property type="match status" value="1"/>
</dbReference>
<dbReference type="PROSITE" id="PS50848">
    <property type="entry name" value="START"/>
    <property type="match status" value="1"/>
</dbReference>
<dbReference type="InterPro" id="IPR051213">
    <property type="entry name" value="START_lipid_transfer"/>
</dbReference>
<dbReference type="GO" id="GO:0005737">
    <property type="term" value="C:cytoplasm"/>
    <property type="evidence" value="ECO:0007669"/>
    <property type="project" value="UniProtKB-ARBA"/>
</dbReference>
<evidence type="ECO:0000256" key="1">
    <source>
        <dbReference type="SAM" id="SignalP"/>
    </source>
</evidence>
<feature type="signal peptide" evidence="1">
    <location>
        <begin position="1"/>
        <end position="16"/>
    </location>
</feature>
<sequence length="225" mass="26110">MTKLLAVLLVFTNHFAGMPSYPFHGNNSATTFKAWKLIKNKEGISVYARKYKNTNHRELKAIAVFKASLSSLVAIIKDDASVPQWINRMKLFQNIHTVSNQQWYTYAEISLPFPYYNRDLISLNTLEQNSDNHIVVIDIESKPNYLPKKRKKVRMKNAEGQWRFKPLGNGKILVSYQFYAEPNLGLPAWIINPLATKGVWNTLKKFREMAKKPKYQQTKLPYISQ</sequence>
<organism evidence="3 4">
    <name type="scientific">Microscilla marina ATCC 23134</name>
    <dbReference type="NCBI Taxonomy" id="313606"/>
    <lineage>
        <taxon>Bacteria</taxon>
        <taxon>Pseudomonadati</taxon>
        <taxon>Bacteroidota</taxon>
        <taxon>Cytophagia</taxon>
        <taxon>Cytophagales</taxon>
        <taxon>Microscillaceae</taxon>
        <taxon>Microscilla</taxon>
    </lineage>
</organism>
<evidence type="ECO:0000259" key="2">
    <source>
        <dbReference type="PROSITE" id="PS50848"/>
    </source>
</evidence>
<accession>A1ZP15</accession>
<dbReference type="GO" id="GO:0008289">
    <property type="term" value="F:lipid binding"/>
    <property type="evidence" value="ECO:0007669"/>
    <property type="project" value="InterPro"/>
</dbReference>
<keyword evidence="1" id="KW-0732">Signal</keyword>
<feature type="domain" description="START" evidence="2">
    <location>
        <begin position="35"/>
        <end position="215"/>
    </location>
</feature>
<dbReference type="EMBL" id="AAWS01000020">
    <property type="protein sequence ID" value="EAY27807.1"/>
    <property type="molecule type" value="Genomic_DNA"/>
</dbReference>
<gene>
    <name evidence="3" type="ORF">M23134_00248</name>
</gene>
<dbReference type="OrthoDB" id="5734556at2"/>
<dbReference type="eggNOG" id="ENOG503302V">
    <property type="taxonomic scope" value="Bacteria"/>
</dbReference>
<evidence type="ECO:0000313" key="4">
    <source>
        <dbReference type="Proteomes" id="UP000004095"/>
    </source>
</evidence>
<dbReference type="RefSeq" id="WP_002698775.1">
    <property type="nucleotide sequence ID" value="NZ_AAWS01000020.1"/>
</dbReference>
<dbReference type="AlphaFoldDB" id="A1ZP15"/>